<keyword evidence="11" id="KW-1185">Reference proteome</keyword>
<dbReference type="InterPro" id="IPR033985">
    <property type="entry name" value="SusD-like_N"/>
</dbReference>
<dbReference type="RefSeq" id="WP_219287016.1">
    <property type="nucleotide sequence ID" value="NZ_RPHB01000002.1"/>
</dbReference>
<dbReference type="Pfam" id="PF07980">
    <property type="entry name" value="SusD_RagB"/>
    <property type="match status" value="1"/>
</dbReference>
<evidence type="ECO:0000313" key="10">
    <source>
        <dbReference type="EMBL" id="MBW3470335.1"/>
    </source>
</evidence>
<dbReference type="PROSITE" id="PS51257">
    <property type="entry name" value="PROKAR_LIPOPROTEIN"/>
    <property type="match status" value="1"/>
</dbReference>
<evidence type="ECO:0000256" key="5">
    <source>
        <dbReference type="SAM" id="SignalP"/>
    </source>
</evidence>
<feature type="domain" description="RagB/SusD" evidence="6">
    <location>
        <begin position="272"/>
        <end position="552"/>
    </location>
</feature>
<sequence length="552" mass="62854">MKSYRIIFLCILGAMLTLACSQEFLEEVPFGEVSPAEMTRPENVERAIIAAYSVLNGQFDNATSGFNSPASNWSFGDAVSDDCYKGGGGTGDQNQIHQMEIFNTTPVIADVQRKWLALYEGIKRTNYALYLLGNSEGFNAQLKDVRTGELLFLRGHYYFELKKIYKNVPFLDEGDIEIDSFYKGNKDLTDTELWSKIETDFRNAKNLLPDSQQDIGRPNRYTASAYLAKTYVFQKKWNETIQEADEVINSGKYRLLDDFRDVFLPENDNSEEIIFAVQFSVNDGEPRHFNGAIGDRLSAPGGPHYPQYGFHRPSQNLINAYKVDQSGIPVAGNNLSELDYVDPRLDHTVGRPGIPYLDLGINYEASWARDLSTYGPYGPKKRIVSALSSLQVKVWPYISSLNYYVIRYPDLLLWKAEALVETGNLEGARELVNQVRIRAKNTKPVLALNSQMPAAKYAIDSYQTPWNNPDVARNAVRLERRLELAMEGHRFFDLVRWEIADEVMNTYFDSEKNLRSHLTNGRFVKGKHEYFPIPQLYIDIVGNENVTQNNGY</sequence>
<evidence type="ECO:0000313" key="11">
    <source>
        <dbReference type="Proteomes" id="UP000727490"/>
    </source>
</evidence>
<keyword evidence="2 5" id="KW-0732">Signal</keyword>
<dbReference type="EMBL" id="RPHB01000013">
    <property type="protein sequence ID" value="MBW3470335.1"/>
    <property type="molecule type" value="Genomic_DNA"/>
</dbReference>
<evidence type="ECO:0000256" key="1">
    <source>
        <dbReference type="ARBA" id="ARBA00004442"/>
    </source>
</evidence>
<feature type="signal peptide" evidence="5">
    <location>
        <begin position="1"/>
        <end position="19"/>
    </location>
</feature>
<name>A0A951IYL6_9BACT</name>
<evidence type="ECO:0000256" key="4">
    <source>
        <dbReference type="ARBA" id="ARBA00023237"/>
    </source>
</evidence>
<dbReference type="InterPro" id="IPR012944">
    <property type="entry name" value="SusD_RagB_dom"/>
</dbReference>
<organism evidence="9 11">
    <name type="scientific">Arthrospiribacter ruber</name>
    <dbReference type="NCBI Taxonomy" id="2487934"/>
    <lineage>
        <taxon>Bacteria</taxon>
        <taxon>Pseudomonadati</taxon>
        <taxon>Bacteroidota</taxon>
        <taxon>Cytophagia</taxon>
        <taxon>Cytophagales</taxon>
        <taxon>Cyclobacteriaceae</taxon>
        <taxon>Arthrospiribacter</taxon>
    </lineage>
</organism>
<evidence type="ECO:0000256" key="2">
    <source>
        <dbReference type="ARBA" id="ARBA00022729"/>
    </source>
</evidence>
<evidence type="ECO:0000259" key="6">
    <source>
        <dbReference type="Pfam" id="PF07980"/>
    </source>
</evidence>
<comment type="caution">
    <text evidence="9">The sequence shown here is derived from an EMBL/GenBank/DDBJ whole genome shotgun (WGS) entry which is preliminary data.</text>
</comment>
<evidence type="ECO:0000313" key="8">
    <source>
        <dbReference type="EMBL" id="MBW3466798.1"/>
    </source>
</evidence>
<protein>
    <submittedName>
        <fullName evidence="9">RagB/SusD family nutrient uptake outer membrane protein</fullName>
    </submittedName>
</protein>
<reference evidence="9 11" key="2">
    <citation type="journal article" date="2020" name="Syst. Appl. Microbiol.">
        <title>Arthrospiribacter ruber gen. nov., sp. nov., a novel bacterium isolated from Arthrospira cultures.</title>
        <authorList>
            <person name="Waleron M."/>
            <person name="Misztak A."/>
            <person name="Waleron M.M."/>
            <person name="Furmaniak M."/>
            <person name="Mrozik A."/>
            <person name="Waleron K."/>
        </authorList>
    </citation>
    <scope>NUCLEOTIDE SEQUENCE [LARGE SCALE GENOMIC DNA]</scope>
    <source>
        <strain evidence="9 11">DPMB0001</strain>
    </source>
</reference>
<dbReference type="EMBL" id="RPHB01000002">
    <property type="protein sequence ID" value="MBW3466798.1"/>
    <property type="molecule type" value="Genomic_DNA"/>
</dbReference>
<dbReference type="Proteomes" id="UP000727490">
    <property type="component" value="Unassembled WGS sequence"/>
</dbReference>
<dbReference type="GO" id="GO:0009279">
    <property type="term" value="C:cell outer membrane"/>
    <property type="evidence" value="ECO:0007669"/>
    <property type="project" value="UniProtKB-SubCell"/>
</dbReference>
<evidence type="ECO:0000259" key="7">
    <source>
        <dbReference type="Pfam" id="PF14322"/>
    </source>
</evidence>
<dbReference type="EMBL" id="RPHB01000008">
    <property type="protein sequence ID" value="MBW3469590.1"/>
    <property type="molecule type" value="Genomic_DNA"/>
</dbReference>
<gene>
    <name evidence="8" type="ORF">EGN73_03070</name>
    <name evidence="9" type="ORF">EGN73_17470</name>
    <name evidence="10" type="ORF">EGN73_21350</name>
</gene>
<accession>A0A951IYL6</accession>
<keyword evidence="4" id="KW-0998">Cell outer membrane</keyword>
<proteinExistence type="predicted"/>
<feature type="domain" description="SusD-like N-terminal" evidence="7">
    <location>
        <begin position="109"/>
        <end position="231"/>
    </location>
</feature>
<dbReference type="Pfam" id="PF14322">
    <property type="entry name" value="SusD-like_3"/>
    <property type="match status" value="1"/>
</dbReference>
<dbReference type="AlphaFoldDB" id="A0A951IYL6"/>
<comment type="subcellular location">
    <subcellularLocation>
        <location evidence="1">Cell outer membrane</location>
    </subcellularLocation>
</comment>
<evidence type="ECO:0000313" key="9">
    <source>
        <dbReference type="EMBL" id="MBW3469590.1"/>
    </source>
</evidence>
<feature type="chain" id="PRO_5044697405" evidence="5">
    <location>
        <begin position="20"/>
        <end position="552"/>
    </location>
</feature>
<keyword evidence="3" id="KW-0472">Membrane</keyword>
<evidence type="ECO:0000256" key="3">
    <source>
        <dbReference type="ARBA" id="ARBA00023136"/>
    </source>
</evidence>
<reference evidence="9" key="1">
    <citation type="submission" date="2018-11" db="EMBL/GenBank/DDBJ databases">
        <authorList>
            <person name="Misztak A.E."/>
            <person name="Waleron M."/>
            <person name="Waleron K.F."/>
        </authorList>
    </citation>
    <scope>NUCLEOTIDE SEQUENCE</scope>
    <source>
        <strain evidence="9">DPMB0001</strain>
    </source>
</reference>